<protein>
    <submittedName>
        <fullName evidence="4">Class I SAM-dependent methyltransferase</fullName>
    </submittedName>
</protein>
<accession>A0A9X9T6F1</accession>
<dbReference type="InterPro" id="IPR029063">
    <property type="entry name" value="SAM-dependent_MTases_sf"/>
</dbReference>
<dbReference type="EMBL" id="CP113361">
    <property type="protein sequence ID" value="WAI00338.1"/>
    <property type="molecule type" value="Genomic_DNA"/>
</dbReference>
<name>A0A9X9T6F1_METOG</name>
<dbReference type="GO" id="GO:0032259">
    <property type="term" value="P:methylation"/>
    <property type="evidence" value="ECO:0007669"/>
    <property type="project" value="UniProtKB-KW"/>
</dbReference>
<dbReference type="Proteomes" id="UP001163096">
    <property type="component" value="Chromosome"/>
</dbReference>
<dbReference type="Gene3D" id="3.40.50.150">
    <property type="entry name" value="Vaccinia Virus protein VP39"/>
    <property type="match status" value="1"/>
</dbReference>
<feature type="domain" description="Methyltransferase" evidence="3">
    <location>
        <begin position="56"/>
        <end position="149"/>
    </location>
</feature>
<evidence type="ECO:0000256" key="2">
    <source>
        <dbReference type="ARBA" id="ARBA00022679"/>
    </source>
</evidence>
<dbReference type="SUPFAM" id="SSF53335">
    <property type="entry name" value="S-adenosyl-L-methionine-dependent methyltransferases"/>
    <property type="match status" value="1"/>
</dbReference>
<evidence type="ECO:0000313" key="5">
    <source>
        <dbReference type="Proteomes" id="UP001163096"/>
    </source>
</evidence>
<keyword evidence="1 4" id="KW-0489">Methyltransferase</keyword>
<keyword evidence="2" id="KW-0808">Transferase</keyword>
<dbReference type="KEGG" id="mou:OU421_07815"/>
<dbReference type="GeneID" id="76834999"/>
<gene>
    <name evidence="4" type="ORF">OU421_07815</name>
</gene>
<evidence type="ECO:0000256" key="1">
    <source>
        <dbReference type="ARBA" id="ARBA00022603"/>
    </source>
</evidence>
<dbReference type="CDD" id="cd02440">
    <property type="entry name" value="AdoMet_MTases"/>
    <property type="match status" value="1"/>
</dbReference>
<reference evidence="4" key="1">
    <citation type="submission" date="2022-11" db="EMBL/GenBank/DDBJ databases">
        <title>Complete genome sequence of Methanogenium organophilum DSM 3596.</title>
        <authorList>
            <person name="Chen S.-C."/>
            <person name="Lai S.-J."/>
            <person name="You Y.-T."/>
        </authorList>
    </citation>
    <scope>NUCLEOTIDE SEQUENCE</scope>
    <source>
        <strain evidence="4">DSM 3596</strain>
    </source>
</reference>
<organism evidence="4 5">
    <name type="scientific">Methanogenium organophilum</name>
    <dbReference type="NCBI Taxonomy" id="2199"/>
    <lineage>
        <taxon>Archaea</taxon>
        <taxon>Methanobacteriati</taxon>
        <taxon>Methanobacteriota</taxon>
        <taxon>Stenosarchaea group</taxon>
        <taxon>Methanomicrobia</taxon>
        <taxon>Methanomicrobiales</taxon>
        <taxon>Methanomicrobiaceae</taxon>
        <taxon>Methanogenium</taxon>
    </lineage>
</organism>
<dbReference type="PANTHER" id="PTHR43861">
    <property type="entry name" value="TRANS-ACONITATE 2-METHYLTRANSFERASE-RELATED"/>
    <property type="match status" value="1"/>
</dbReference>
<dbReference type="RefSeq" id="WP_268185511.1">
    <property type="nucleotide sequence ID" value="NZ_CP113361.1"/>
</dbReference>
<dbReference type="AlphaFoldDB" id="A0A9X9T6F1"/>
<dbReference type="PANTHER" id="PTHR43861:SF1">
    <property type="entry name" value="TRANS-ACONITATE 2-METHYLTRANSFERASE"/>
    <property type="match status" value="1"/>
</dbReference>
<evidence type="ECO:0000313" key="4">
    <source>
        <dbReference type="EMBL" id="WAI00338.1"/>
    </source>
</evidence>
<dbReference type="InterPro" id="IPR041698">
    <property type="entry name" value="Methyltransf_25"/>
</dbReference>
<proteinExistence type="predicted"/>
<dbReference type="GO" id="GO:0008168">
    <property type="term" value="F:methyltransferase activity"/>
    <property type="evidence" value="ECO:0007669"/>
    <property type="project" value="UniProtKB-KW"/>
</dbReference>
<keyword evidence="5" id="KW-1185">Reference proteome</keyword>
<sequence>MDPNENGCSCAEKDKGREHFDGIENEYERMIVQIVPSPRDFFGSVLSLIPDGPVRVLELGSGTGFVTAMLCARNPEAEITGIDLSPGMLEVAKAKPELSDVTFITGDFREVWGTGTFDVIFTTLCLHHLPDADRAALLKTIHDSLREGGVFVNGDVFAAECDREEALNMAWWRDAMQKNGLSAGEAEEMIQKRRDNTAYLDTISGYRQKMEAAGFGTTVHLYKNRIYSTFAGFR</sequence>
<dbReference type="Pfam" id="PF13649">
    <property type="entry name" value="Methyltransf_25"/>
    <property type="match status" value="1"/>
</dbReference>
<evidence type="ECO:0000259" key="3">
    <source>
        <dbReference type="Pfam" id="PF13649"/>
    </source>
</evidence>